<accession>A0A367KZ97</accession>
<evidence type="ECO:0000313" key="1">
    <source>
        <dbReference type="EMBL" id="RCI07494.1"/>
    </source>
</evidence>
<dbReference type="Proteomes" id="UP000253664">
    <property type="component" value="Unassembled WGS sequence"/>
</dbReference>
<gene>
    <name evidence="1" type="ORF">L249_4535</name>
</gene>
<keyword evidence="2" id="KW-1185">Reference proteome</keyword>
<dbReference type="AlphaFoldDB" id="A0A367KZ97"/>
<dbReference type="EMBL" id="LKCN02000028">
    <property type="protein sequence ID" value="RCI07494.1"/>
    <property type="molecule type" value="Genomic_DNA"/>
</dbReference>
<name>A0A367KZ97_9HYPO</name>
<organism evidence="1 2">
    <name type="scientific">Ophiocordyceps polyrhachis-furcata BCC 54312</name>
    <dbReference type="NCBI Taxonomy" id="1330021"/>
    <lineage>
        <taxon>Eukaryota</taxon>
        <taxon>Fungi</taxon>
        <taxon>Dikarya</taxon>
        <taxon>Ascomycota</taxon>
        <taxon>Pezizomycotina</taxon>
        <taxon>Sordariomycetes</taxon>
        <taxon>Hypocreomycetidae</taxon>
        <taxon>Hypocreales</taxon>
        <taxon>Ophiocordycipitaceae</taxon>
        <taxon>Ophiocordyceps</taxon>
    </lineage>
</organism>
<reference evidence="1 2" key="1">
    <citation type="journal article" date="2015" name="BMC Genomics">
        <title>Insights from the genome of Ophiocordyceps polyrhachis-furcata to pathogenicity and host specificity in insect fungi.</title>
        <authorList>
            <person name="Wichadakul D."/>
            <person name="Kobmoo N."/>
            <person name="Ingsriswang S."/>
            <person name="Tangphatsornruang S."/>
            <person name="Chantasingh D."/>
            <person name="Luangsa-ard J.J."/>
            <person name="Eurwilaichitr L."/>
        </authorList>
    </citation>
    <scope>NUCLEOTIDE SEQUENCE [LARGE SCALE GENOMIC DNA]</scope>
    <source>
        <strain evidence="1 2">BCC 54312</strain>
    </source>
</reference>
<protein>
    <submittedName>
        <fullName evidence="1">Uncharacterized protein</fullName>
    </submittedName>
</protein>
<proteinExistence type="predicted"/>
<evidence type="ECO:0000313" key="2">
    <source>
        <dbReference type="Proteomes" id="UP000253664"/>
    </source>
</evidence>
<feature type="non-terminal residue" evidence="1">
    <location>
        <position position="342"/>
    </location>
</feature>
<sequence>MTLLRRSKFGRAGPTTAAPHHDICGAYVSGQRFTTSVTHSFYCSCPPITAITTTTTTTSATSTASTTTILQITPGSTLLPPRPLQFTEARQLQAAIQRKDTFVLLGRLAFASTLTRSLYTDAADCFFNFILHESTALIILPREDELLSYRPASHSKIMRSSSISPAEQTHPWLVALAGAWRAKILLFPPRFLKAPLAEMILDHLQPPRTEGKGTSSTVVLLEALAGHAHDMILDHLQPLQKKGERYFCNLFGQSKAHDMILDHLQPPQPQGRQMLTCHPRAPRSRLGQSRAHDMILDHLQPLRNPAPVTFSGKAHDMIPNHLHPLVAKGKGIISNHSWLRGK</sequence>
<comment type="caution">
    <text evidence="1">The sequence shown here is derived from an EMBL/GenBank/DDBJ whole genome shotgun (WGS) entry which is preliminary data.</text>
</comment>